<accession>A0A6J4IWA1</accession>
<dbReference type="SUPFAM" id="SSF51556">
    <property type="entry name" value="Metallo-dependent hydrolases"/>
    <property type="match status" value="1"/>
</dbReference>
<dbReference type="Gene3D" id="3.20.20.140">
    <property type="entry name" value="Metal-dependent hydrolases"/>
    <property type="match status" value="1"/>
</dbReference>
<dbReference type="AlphaFoldDB" id="A0A6J4IWA1"/>
<dbReference type="PANTHER" id="PTHR35563">
    <property type="entry name" value="BARREL METAL-DEPENDENT HYDROLASE, PUTATIVE (AFU_ORTHOLOGUE AFUA_1G16240)-RELATED"/>
    <property type="match status" value="1"/>
</dbReference>
<dbReference type="EMBL" id="CADCTC010000159">
    <property type="protein sequence ID" value="CAA9262567.1"/>
    <property type="molecule type" value="Genomic_DNA"/>
</dbReference>
<evidence type="ECO:0000313" key="2">
    <source>
        <dbReference type="EMBL" id="CAA9262567.1"/>
    </source>
</evidence>
<protein>
    <recommendedName>
        <fullName evidence="1">Amidohydrolase-related domain-containing protein</fullName>
    </recommendedName>
</protein>
<dbReference type="InterPro" id="IPR032466">
    <property type="entry name" value="Metal_Hydrolase"/>
</dbReference>
<proteinExistence type="predicted"/>
<feature type="domain" description="Amidohydrolase-related" evidence="1">
    <location>
        <begin position="4"/>
        <end position="279"/>
    </location>
</feature>
<name>A0A6J4IWA1_9CHLR</name>
<sequence length="280" mass="31973">MPIIDTHVHVWPLDDAPGHRPAPDSKIRAPKAAAPVEWLIQDMEEHAIEHAVLVQSSAFGWDNTYMVECLERHPGRFKAIGLVDPESPGNARDLEQWMARGLSGFRFHPLYYDKEARGPWWLDAKESDALWHAAKATNAILQFHLWPRHAEALARMIERHPDVRVIVDHIGKPDVTEAAPHPCFDPVLRLAGFPNVYAKIGDYQIASKQDFPWSDTHPFVRRLVDRFGANRMMWGTGYPRTARLVPLEQALRYVQEELPLSSEERSTILWDAPAKLFGFS</sequence>
<reference evidence="2" key="1">
    <citation type="submission" date="2020-02" db="EMBL/GenBank/DDBJ databases">
        <authorList>
            <person name="Meier V. D."/>
        </authorList>
    </citation>
    <scope>NUCLEOTIDE SEQUENCE</scope>
    <source>
        <strain evidence="2">AVDCRST_MAG77</strain>
    </source>
</reference>
<gene>
    <name evidence="2" type="ORF">AVDCRST_MAG77-2753</name>
</gene>
<organism evidence="2">
    <name type="scientific">uncultured Chloroflexota bacterium</name>
    <dbReference type="NCBI Taxonomy" id="166587"/>
    <lineage>
        <taxon>Bacteria</taxon>
        <taxon>Bacillati</taxon>
        <taxon>Chloroflexota</taxon>
        <taxon>environmental samples</taxon>
    </lineage>
</organism>
<dbReference type="InterPro" id="IPR006680">
    <property type="entry name" value="Amidohydro-rel"/>
</dbReference>
<dbReference type="PANTHER" id="PTHR35563:SF2">
    <property type="entry name" value="BARREL METAL-DEPENDENT HYDROLASE, PUTATIVE (AFU_ORTHOLOGUE AFUA_1G16240)-RELATED"/>
    <property type="match status" value="1"/>
</dbReference>
<evidence type="ECO:0000259" key="1">
    <source>
        <dbReference type="Pfam" id="PF04909"/>
    </source>
</evidence>
<dbReference type="InterPro" id="IPR052358">
    <property type="entry name" value="Aro_Compnd_Degr_Hydrolases"/>
</dbReference>
<dbReference type="GO" id="GO:0016787">
    <property type="term" value="F:hydrolase activity"/>
    <property type="evidence" value="ECO:0007669"/>
    <property type="project" value="InterPro"/>
</dbReference>
<dbReference type="Pfam" id="PF04909">
    <property type="entry name" value="Amidohydro_2"/>
    <property type="match status" value="1"/>
</dbReference>